<feature type="transmembrane region" description="Helical" evidence="1">
    <location>
        <begin position="37"/>
        <end position="56"/>
    </location>
</feature>
<dbReference type="Proteomes" id="UP000825258">
    <property type="component" value="Chromosome"/>
</dbReference>
<keyword evidence="1" id="KW-1133">Transmembrane helix</keyword>
<keyword evidence="2" id="KW-0732">Signal</keyword>
<name>A0ABM7S3D0_9FLAO</name>
<dbReference type="RefSeq" id="WP_221259226.1">
    <property type="nucleotide sequence ID" value="NZ_AP024749.1"/>
</dbReference>
<evidence type="ECO:0000313" key="3">
    <source>
        <dbReference type="EMBL" id="BCY27616.1"/>
    </source>
</evidence>
<evidence type="ECO:0000256" key="1">
    <source>
        <dbReference type="SAM" id="Phobius"/>
    </source>
</evidence>
<reference evidence="3 4" key="1">
    <citation type="submission" date="2021-06" db="EMBL/GenBank/DDBJ databases">
        <title>Whole genome sequences of Flavobacterium sp. KK2020170 and assembly.</title>
        <authorList>
            <person name="Kitahara K."/>
            <person name="Miyoshi S."/>
            <person name="Uesaka K."/>
        </authorList>
    </citation>
    <scope>NUCLEOTIDE SEQUENCE [LARGE SCALE GENOMIC DNA]</scope>
    <source>
        <strain evidence="3 4">KK2020170</strain>
    </source>
</reference>
<gene>
    <name evidence="3" type="ORF">KK2020170_04840</name>
</gene>
<dbReference type="EMBL" id="AP024749">
    <property type="protein sequence ID" value="BCY27616.1"/>
    <property type="molecule type" value="Genomic_DNA"/>
</dbReference>
<keyword evidence="1" id="KW-0812">Transmembrane</keyword>
<sequence>MKNISLKILLGLFFICQTVIAQPVDPPADDDPPPAPINQWLFVLFLFAALYAFYILKNKISISK</sequence>
<protein>
    <recommendedName>
        <fullName evidence="5">Signal peptidase</fullName>
    </recommendedName>
</protein>
<organism evidence="3 4">
    <name type="scientific">Flavobacterium okayamense</name>
    <dbReference type="NCBI Taxonomy" id="2830782"/>
    <lineage>
        <taxon>Bacteria</taxon>
        <taxon>Pseudomonadati</taxon>
        <taxon>Bacteroidota</taxon>
        <taxon>Flavobacteriia</taxon>
        <taxon>Flavobacteriales</taxon>
        <taxon>Flavobacteriaceae</taxon>
        <taxon>Flavobacterium</taxon>
    </lineage>
</organism>
<keyword evidence="1" id="KW-0472">Membrane</keyword>
<keyword evidence="4" id="KW-1185">Reference proteome</keyword>
<proteinExistence type="predicted"/>
<accession>A0ABM7S3D0</accession>
<feature type="signal peptide" evidence="2">
    <location>
        <begin position="1"/>
        <end position="21"/>
    </location>
</feature>
<evidence type="ECO:0000256" key="2">
    <source>
        <dbReference type="SAM" id="SignalP"/>
    </source>
</evidence>
<feature type="chain" id="PRO_5045748717" description="Signal peptidase" evidence="2">
    <location>
        <begin position="22"/>
        <end position="64"/>
    </location>
</feature>
<evidence type="ECO:0008006" key="5">
    <source>
        <dbReference type="Google" id="ProtNLM"/>
    </source>
</evidence>
<evidence type="ECO:0000313" key="4">
    <source>
        <dbReference type="Proteomes" id="UP000825258"/>
    </source>
</evidence>